<sequence length="60" mass="7204">MRELEYKFLQIFSVYLAQCNLQAVILTRHNDIQTKFDNVVKDIHLSWATLLMEHIKQRIS</sequence>
<gene>
    <name evidence="1" type="ORF">PsorP6_016099</name>
</gene>
<proteinExistence type="predicted"/>
<name>A0ACC0WME9_9STRA</name>
<dbReference type="EMBL" id="CM047589">
    <property type="protein sequence ID" value="KAI9920034.1"/>
    <property type="molecule type" value="Genomic_DNA"/>
</dbReference>
<accession>A0ACC0WME9</accession>
<comment type="caution">
    <text evidence="1">The sequence shown here is derived from an EMBL/GenBank/DDBJ whole genome shotgun (WGS) entry which is preliminary data.</text>
</comment>
<reference evidence="1 2" key="1">
    <citation type="journal article" date="2022" name="bioRxiv">
        <title>The genome of the oomycete Peronosclerospora sorghi, a cosmopolitan pathogen of maize and sorghum, is inflated with dispersed pseudogenes.</title>
        <authorList>
            <person name="Fletcher K."/>
            <person name="Martin F."/>
            <person name="Isakeit T."/>
            <person name="Cavanaugh K."/>
            <person name="Magill C."/>
            <person name="Michelmore R."/>
        </authorList>
    </citation>
    <scope>NUCLEOTIDE SEQUENCE [LARGE SCALE GENOMIC DNA]</scope>
    <source>
        <strain evidence="1">P6</strain>
    </source>
</reference>
<keyword evidence="2" id="KW-1185">Reference proteome</keyword>
<organism evidence="1 2">
    <name type="scientific">Peronosclerospora sorghi</name>
    <dbReference type="NCBI Taxonomy" id="230839"/>
    <lineage>
        <taxon>Eukaryota</taxon>
        <taxon>Sar</taxon>
        <taxon>Stramenopiles</taxon>
        <taxon>Oomycota</taxon>
        <taxon>Peronosporomycetes</taxon>
        <taxon>Peronosporales</taxon>
        <taxon>Peronosporaceae</taxon>
        <taxon>Peronosclerospora</taxon>
    </lineage>
</organism>
<protein>
    <submittedName>
        <fullName evidence="1">Uncharacterized protein</fullName>
    </submittedName>
</protein>
<dbReference type="Proteomes" id="UP001163321">
    <property type="component" value="Chromosome 10"/>
</dbReference>
<evidence type="ECO:0000313" key="1">
    <source>
        <dbReference type="EMBL" id="KAI9920034.1"/>
    </source>
</evidence>
<evidence type="ECO:0000313" key="2">
    <source>
        <dbReference type="Proteomes" id="UP001163321"/>
    </source>
</evidence>